<dbReference type="RefSeq" id="WP_307557988.1">
    <property type="nucleotide sequence ID" value="NZ_JAUSQU010000001.1"/>
</dbReference>
<evidence type="ECO:0000313" key="2">
    <source>
        <dbReference type="Proteomes" id="UP001225356"/>
    </source>
</evidence>
<sequence>MTPPVPRPITNLAAGCISAAGSVICTYGGVRLPVGADQGGGGAEPVRVAGHGVRLPRGKELFQRQRLVCLRDLIQSGPPGRSAGRAGSS</sequence>
<organism evidence="1 2">
    <name type="scientific">Streptosporangium lutulentum</name>
    <dbReference type="NCBI Taxonomy" id="1461250"/>
    <lineage>
        <taxon>Bacteria</taxon>
        <taxon>Bacillati</taxon>
        <taxon>Actinomycetota</taxon>
        <taxon>Actinomycetes</taxon>
        <taxon>Streptosporangiales</taxon>
        <taxon>Streptosporangiaceae</taxon>
        <taxon>Streptosporangium</taxon>
    </lineage>
</organism>
<comment type="caution">
    <text evidence="1">The sequence shown here is derived from an EMBL/GenBank/DDBJ whole genome shotgun (WGS) entry which is preliminary data.</text>
</comment>
<proteinExistence type="predicted"/>
<accession>A0ABT9QA97</accession>
<evidence type="ECO:0000313" key="1">
    <source>
        <dbReference type="EMBL" id="MDP9843683.1"/>
    </source>
</evidence>
<keyword evidence="2" id="KW-1185">Reference proteome</keyword>
<gene>
    <name evidence="1" type="ORF">J2853_002894</name>
</gene>
<reference evidence="1 2" key="1">
    <citation type="submission" date="2023-07" db="EMBL/GenBank/DDBJ databases">
        <title>Sequencing the genomes of 1000 actinobacteria strains.</title>
        <authorList>
            <person name="Klenk H.-P."/>
        </authorList>
    </citation>
    <scope>NUCLEOTIDE SEQUENCE [LARGE SCALE GENOMIC DNA]</scope>
    <source>
        <strain evidence="1 2">DSM 46740</strain>
    </source>
</reference>
<dbReference type="Proteomes" id="UP001225356">
    <property type="component" value="Unassembled WGS sequence"/>
</dbReference>
<protein>
    <submittedName>
        <fullName evidence="1">Uncharacterized protein</fullName>
    </submittedName>
</protein>
<name>A0ABT9QA97_9ACTN</name>
<dbReference type="EMBL" id="JAUSQU010000001">
    <property type="protein sequence ID" value="MDP9843683.1"/>
    <property type="molecule type" value="Genomic_DNA"/>
</dbReference>